<dbReference type="InterPro" id="IPR001279">
    <property type="entry name" value="Metallo-B-lactamas"/>
</dbReference>
<dbReference type="SMART" id="SM00849">
    <property type="entry name" value="Lactamase_B"/>
    <property type="match status" value="1"/>
</dbReference>
<evidence type="ECO:0000256" key="1">
    <source>
        <dbReference type="ARBA" id="ARBA00001947"/>
    </source>
</evidence>
<dbReference type="PANTHER" id="PTHR46233:SF3">
    <property type="entry name" value="HYDROXYACYLGLUTATHIONE HYDROLASE GLOC"/>
    <property type="match status" value="1"/>
</dbReference>
<dbReference type="EMBL" id="DXDX01000097">
    <property type="protein sequence ID" value="HIY21308.1"/>
    <property type="molecule type" value="Genomic_DNA"/>
</dbReference>
<evidence type="ECO:0000256" key="4">
    <source>
        <dbReference type="ARBA" id="ARBA00022833"/>
    </source>
</evidence>
<dbReference type="Gene3D" id="3.60.15.10">
    <property type="entry name" value="Ribonuclease Z/Hydroxyacylglutathione hydrolase-like"/>
    <property type="match status" value="1"/>
</dbReference>
<dbReference type="Proteomes" id="UP000823868">
    <property type="component" value="Unassembled WGS sequence"/>
</dbReference>
<dbReference type="SUPFAM" id="SSF56281">
    <property type="entry name" value="Metallo-hydrolase/oxidoreductase"/>
    <property type="match status" value="1"/>
</dbReference>
<dbReference type="InterPro" id="IPR036866">
    <property type="entry name" value="RibonucZ/Hydroxyglut_hydro"/>
</dbReference>
<sequence length="203" mass="22521">MVIKTVFLTEVATNCYIVADEKAKLCAIIDPGAFNPHILETVREEGWTVKAILLTHAHYDHTRGIPALRKELPGVPVYVHPAEAKMTKPFFYIEEMGELTFYEDGDHVKVGDLDFEVLHTPGHTAGSVVLRAGNTLFTGDTLFKGSMGRTDLPGGSYEDMKASLKRLGALEGDLTVLPGHMDPSTLDHERKYNFYLKEAMEQA</sequence>
<evidence type="ECO:0000259" key="5">
    <source>
        <dbReference type="SMART" id="SM00849"/>
    </source>
</evidence>
<reference evidence="6" key="1">
    <citation type="journal article" date="2021" name="PeerJ">
        <title>Extensive microbial diversity within the chicken gut microbiome revealed by metagenomics and culture.</title>
        <authorList>
            <person name="Gilroy R."/>
            <person name="Ravi A."/>
            <person name="Getino M."/>
            <person name="Pursley I."/>
            <person name="Horton D.L."/>
            <person name="Alikhan N.F."/>
            <person name="Baker D."/>
            <person name="Gharbi K."/>
            <person name="Hall N."/>
            <person name="Watson M."/>
            <person name="Adriaenssens E.M."/>
            <person name="Foster-Nyarko E."/>
            <person name="Jarju S."/>
            <person name="Secka A."/>
            <person name="Antonio M."/>
            <person name="Oren A."/>
            <person name="Chaudhuri R.R."/>
            <person name="La Ragione R."/>
            <person name="Hildebrand F."/>
            <person name="Pallen M.J."/>
        </authorList>
    </citation>
    <scope>NUCLEOTIDE SEQUENCE</scope>
    <source>
        <strain evidence="6">ChiBcec16_6824</strain>
    </source>
</reference>
<keyword evidence="3" id="KW-0378">Hydrolase</keyword>
<reference evidence="6" key="2">
    <citation type="submission" date="2021-04" db="EMBL/GenBank/DDBJ databases">
        <authorList>
            <person name="Gilroy R."/>
        </authorList>
    </citation>
    <scope>NUCLEOTIDE SEQUENCE</scope>
    <source>
        <strain evidence="6">ChiBcec16_6824</strain>
    </source>
</reference>
<proteinExistence type="predicted"/>
<evidence type="ECO:0000256" key="3">
    <source>
        <dbReference type="ARBA" id="ARBA00022801"/>
    </source>
</evidence>
<evidence type="ECO:0000256" key="2">
    <source>
        <dbReference type="ARBA" id="ARBA00022723"/>
    </source>
</evidence>
<keyword evidence="2" id="KW-0479">Metal-binding</keyword>
<dbReference type="GO" id="GO:0016787">
    <property type="term" value="F:hydrolase activity"/>
    <property type="evidence" value="ECO:0007669"/>
    <property type="project" value="UniProtKB-KW"/>
</dbReference>
<dbReference type="Pfam" id="PF00753">
    <property type="entry name" value="Lactamase_B"/>
    <property type="match status" value="1"/>
</dbReference>
<dbReference type="CDD" id="cd06262">
    <property type="entry name" value="metallo-hydrolase-like_MBL-fold"/>
    <property type="match status" value="1"/>
</dbReference>
<keyword evidence="4" id="KW-0862">Zinc</keyword>
<comment type="cofactor">
    <cofactor evidence="1">
        <name>Zn(2+)</name>
        <dbReference type="ChEBI" id="CHEBI:29105"/>
    </cofactor>
</comment>
<organism evidence="6 7">
    <name type="scientific">Candidatus Flavonifractor merdigallinarum</name>
    <dbReference type="NCBI Taxonomy" id="2838589"/>
    <lineage>
        <taxon>Bacteria</taxon>
        <taxon>Bacillati</taxon>
        <taxon>Bacillota</taxon>
        <taxon>Clostridia</taxon>
        <taxon>Eubacteriales</taxon>
        <taxon>Oscillospiraceae</taxon>
        <taxon>Flavonifractor</taxon>
    </lineage>
</organism>
<dbReference type="AlphaFoldDB" id="A0A9D1Y893"/>
<gene>
    <name evidence="6" type="ORF">H9841_05330</name>
</gene>
<evidence type="ECO:0000313" key="7">
    <source>
        <dbReference type="Proteomes" id="UP000823868"/>
    </source>
</evidence>
<dbReference type="GO" id="GO:0046872">
    <property type="term" value="F:metal ion binding"/>
    <property type="evidence" value="ECO:0007669"/>
    <property type="project" value="UniProtKB-KW"/>
</dbReference>
<dbReference type="InterPro" id="IPR051453">
    <property type="entry name" value="MBL_Glyoxalase_II"/>
</dbReference>
<comment type="caution">
    <text evidence="6">The sequence shown here is derived from an EMBL/GenBank/DDBJ whole genome shotgun (WGS) entry which is preliminary data.</text>
</comment>
<dbReference type="PANTHER" id="PTHR46233">
    <property type="entry name" value="HYDROXYACYLGLUTATHIONE HYDROLASE GLOC"/>
    <property type="match status" value="1"/>
</dbReference>
<feature type="domain" description="Metallo-beta-lactamase" evidence="5">
    <location>
        <begin position="12"/>
        <end position="180"/>
    </location>
</feature>
<accession>A0A9D1Y893</accession>
<evidence type="ECO:0000313" key="6">
    <source>
        <dbReference type="EMBL" id="HIY21308.1"/>
    </source>
</evidence>
<name>A0A9D1Y893_9FIRM</name>
<protein>
    <submittedName>
        <fullName evidence="6">MBL fold metallo-hydrolase</fullName>
    </submittedName>
</protein>